<name>A0A803QNS3_CANSA</name>
<sequence>MSSIKMDKIAEGTRRPLPQGPLLDLPVVNQYLEPIMALFVERAAKEAWNVTMELSQLRAKVQALTTENEAFSYKLAKTTKEKDIAEARVVDKFGTITTQIRQINSLQEDLRKKDSNIKDLEDEVKEVKKLVATWEVKCDNQTFLYQGACNTSNPRQDMIDNSISKLTGPLNGIKTYIALAAKRQMRETSP</sequence>
<dbReference type="EnsemblPlants" id="evm.model.10.430">
    <property type="protein sequence ID" value="cds.evm.model.10.430"/>
    <property type="gene ID" value="evm.TU.10.430"/>
</dbReference>
<organism evidence="2 3">
    <name type="scientific">Cannabis sativa</name>
    <name type="common">Hemp</name>
    <name type="synonym">Marijuana</name>
    <dbReference type="NCBI Taxonomy" id="3483"/>
    <lineage>
        <taxon>Eukaryota</taxon>
        <taxon>Viridiplantae</taxon>
        <taxon>Streptophyta</taxon>
        <taxon>Embryophyta</taxon>
        <taxon>Tracheophyta</taxon>
        <taxon>Spermatophyta</taxon>
        <taxon>Magnoliopsida</taxon>
        <taxon>eudicotyledons</taxon>
        <taxon>Gunneridae</taxon>
        <taxon>Pentapetalae</taxon>
        <taxon>rosids</taxon>
        <taxon>fabids</taxon>
        <taxon>Rosales</taxon>
        <taxon>Cannabaceae</taxon>
        <taxon>Cannabis</taxon>
    </lineage>
</organism>
<evidence type="ECO:0000313" key="2">
    <source>
        <dbReference type="EnsemblPlants" id="cds.evm.model.10.430"/>
    </source>
</evidence>
<protein>
    <submittedName>
        <fullName evidence="2">Uncharacterized protein</fullName>
    </submittedName>
</protein>
<dbReference type="Proteomes" id="UP000596661">
    <property type="component" value="Unassembled WGS sequence"/>
</dbReference>
<keyword evidence="3" id="KW-1185">Reference proteome</keyword>
<dbReference type="Gramene" id="evm.model.10.430">
    <property type="protein sequence ID" value="cds.evm.model.10.430"/>
    <property type="gene ID" value="evm.TU.10.430"/>
</dbReference>
<accession>A0A803QNS3</accession>
<evidence type="ECO:0000256" key="1">
    <source>
        <dbReference type="SAM" id="Coils"/>
    </source>
</evidence>
<keyword evidence="1" id="KW-0175">Coiled coil</keyword>
<reference evidence="2" key="1">
    <citation type="submission" date="2021-03" db="UniProtKB">
        <authorList>
            <consortium name="EnsemblPlants"/>
        </authorList>
    </citation>
    <scope>IDENTIFICATION</scope>
</reference>
<evidence type="ECO:0000313" key="3">
    <source>
        <dbReference type="Proteomes" id="UP000596661"/>
    </source>
</evidence>
<proteinExistence type="predicted"/>
<dbReference type="EMBL" id="UZAU01000801">
    <property type="status" value="NOT_ANNOTATED_CDS"/>
    <property type="molecule type" value="Genomic_DNA"/>
</dbReference>
<dbReference type="AlphaFoldDB" id="A0A803QNS3"/>
<feature type="coiled-coil region" evidence="1">
    <location>
        <begin position="103"/>
        <end position="137"/>
    </location>
</feature>